<dbReference type="Pfam" id="PF13173">
    <property type="entry name" value="AAA_14"/>
    <property type="match status" value="1"/>
</dbReference>
<feature type="domain" description="AAA" evidence="1">
    <location>
        <begin position="16"/>
        <end position="132"/>
    </location>
</feature>
<dbReference type="SUPFAM" id="SSF52540">
    <property type="entry name" value="P-loop containing nucleoside triphosphate hydrolases"/>
    <property type="match status" value="1"/>
</dbReference>
<name>A0A444JF42_9BACT</name>
<comment type="caution">
    <text evidence="3">The sequence shown here is derived from an EMBL/GenBank/DDBJ whole genome shotgun (WGS) entry which is preliminary data.</text>
</comment>
<proteinExistence type="predicted"/>
<dbReference type="InterPro" id="IPR027417">
    <property type="entry name" value="P-loop_NTPase"/>
</dbReference>
<dbReference type="InterPro" id="IPR041682">
    <property type="entry name" value="AAA_14"/>
</dbReference>
<accession>A0A444JF42</accession>
<dbReference type="InterPro" id="IPR025420">
    <property type="entry name" value="DUF4143"/>
</dbReference>
<dbReference type="PANTHER" id="PTHR43566:SF1">
    <property type="entry name" value="AAA+ ATPASE DOMAIN-CONTAINING PROTEIN"/>
    <property type="match status" value="1"/>
</dbReference>
<reference evidence="3 4" key="1">
    <citation type="submission" date="2017-01" db="EMBL/GenBank/DDBJ databases">
        <title>The cable genome- insights into the physiology and evolution of filamentous bacteria capable of sulfide oxidation via long distance electron transfer.</title>
        <authorList>
            <person name="Schreiber L."/>
            <person name="Bjerg J.T."/>
            <person name="Boggild A."/>
            <person name="Van De Vossenberg J."/>
            <person name="Meysman F."/>
            <person name="Nielsen L.P."/>
            <person name="Schramm A."/>
            <person name="Kjeldsen K.U."/>
        </authorList>
    </citation>
    <scope>NUCLEOTIDE SEQUENCE [LARGE SCALE GENOMIC DNA]</scope>
    <source>
        <strain evidence="3">A5</strain>
    </source>
</reference>
<evidence type="ECO:0008006" key="5">
    <source>
        <dbReference type="Google" id="ProtNLM"/>
    </source>
</evidence>
<organism evidence="3 4">
    <name type="scientific">Candidatus Electrothrix marina</name>
    <dbReference type="NCBI Taxonomy" id="1859130"/>
    <lineage>
        <taxon>Bacteria</taxon>
        <taxon>Pseudomonadati</taxon>
        <taxon>Thermodesulfobacteriota</taxon>
        <taxon>Desulfobulbia</taxon>
        <taxon>Desulfobulbales</taxon>
        <taxon>Desulfobulbaceae</taxon>
        <taxon>Candidatus Electrothrix</taxon>
    </lineage>
</organism>
<evidence type="ECO:0000259" key="2">
    <source>
        <dbReference type="Pfam" id="PF13635"/>
    </source>
</evidence>
<dbReference type="EMBL" id="MTKS01000099">
    <property type="protein sequence ID" value="RWX51673.1"/>
    <property type="molecule type" value="Genomic_DNA"/>
</dbReference>
<feature type="domain" description="DUF4143" evidence="2">
    <location>
        <begin position="192"/>
        <end position="339"/>
    </location>
</feature>
<evidence type="ECO:0000259" key="1">
    <source>
        <dbReference type="Pfam" id="PF13173"/>
    </source>
</evidence>
<evidence type="ECO:0000313" key="3">
    <source>
        <dbReference type="EMBL" id="RWX51673.1"/>
    </source>
</evidence>
<keyword evidence="4" id="KW-1185">Reference proteome</keyword>
<dbReference type="PANTHER" id="PTHR43566">
    <property type="entry name" value="CONSERVED PROTEIN"/>
    <property type="match status" value="1"/>
</dbReference>
<sequence>MKIRYLTEALREDVQKKMVFIGGPRQVGKTTLARYLAEEYQRNLYLNWDNPQHKTRITGQQWPPTTECLVFDELHKYEKWKSLIKGIWDTRGNQEKILVTGSSRLDIFRRFGDSLLGRYHYHVLHPFTLRELNSGTPELHMPQPCHTLDCTDSGSGLTELFRFGGFPDPLLEGSERTLLRWQNARFERIFREDIRDTENVRALSQVELLGALLPKRVASPLSLSSMSEDVQASPKSVIAWMDLLCRNYYCFRVMPYHNRLERALKKESKYYLWDWSEVESEGARFENMIASHLLKFCDWYYYVFGIKARLWYIRDREGREVDFLVTWGETPWFMVECKLTKGASKPLSYFGERLDVAQRFLVTLDEGHHYLDRKTGVQVVPARRFFDGVGLRGDLLLMSMHLCSGPILRRLRLL</sequence>
<dbReference type="Gene3D" id="3.40.50.300">
    <property type="entry name" value="P-loop containing nucleotide triphosphate hydrolases"/>
    <property type="match status" value="1"/>
</dbReference>
<gene>
    <name evidence="3" type="ORF">VU01_10991</name>
</gene>
<dbReference type="AlphaFoldDB" id="A0A444JF42"/>
<evidence type="ECO:0000313" key="4">
    <source>
        <dbReference type="Proteomes" id="UP000288892"/>
    </source>
</evidence>
<dbReference type="Pfam" id="PF13635">
    <property type="entry name" value="DUF4143"/>
    <property type="match status" value="1"/>
</dbReference>
<protein>
    <recommendedName>
        <fullName evidence="5">AAA+ ATPase domain-containing protein</fullName>
    </recommendedName>
</protein>
<dbReference type="Proteomes" id="UP000288892">
    <property type="component" value="Unassembled WGS sequence"/>
</dbReference>